<evidence type="ECO:0000313" key="2">
    <source>
        <dbReference type="EMBL" id="AAZ25841.1"/>
    </source>
</evidence>
<dbReference type="KEGG" id="cps:CPS_2745"/>
<name>Q480R2_COLP3</name>
<organism evidence="2 3">
    <name type="scientific">Colwellia psychrerythraea (strain 34H / ATCC BAA-681)</name>
    <name type="common">Vibrio psychroerythus</name>
    <dbReference type="NCBI Taxonomy" id="167879"/>
    <lineage>
        <taxon>Bacteria</taxon>
        <taxon>Pseudomonadati</taxon>
        <taxon>Pseudomonadota</taxon>
        <taxon>Gammaproteobacteria</taxon>
        <taxon>Alteromonadales</taxon>
        <taxon>Colwelliaceae</taxon>
        <taxon>Colwellia</taxon>
    </lineage>
</organism>
<reference evidence="2" key="1">
    <citation type="journal article" date="2005" name="Proc. Natl. Acad. Sci. U.S.A.">
        <title>The psychrophilic lifestyle as revealed by the genome sequence of Colwellia psychrerythraea 34H through genomic and proteomic analyses.</title>
        <authorList>
            <person name="Methe B.A."/>
            <person name="Nelson K.E."/>
            <person name="Deming J.W."/>
            <person name="Momen B."/>
            <person name="Melamud E."/>
            <person name="Zhang X."/>
            <person name="Moult J."/>
            <person name="Madupu R."/>
            <person name="Nelson W.C."/>
            <person name="Dodson R.J."/>
            <person name="Brinkac L.M."/>
            <person name="Daugherty S.C."/>
            <person name="Durkin A.S."/>
            <person name="DeBoy R.T."/>
            <person name="Kolonay J.F."/>
            <person name="Sullivan S.A."/>
            <person name="Zhou L."/>
            <person name="Davidsen T.M."/>
            <person name="Wu M."/>
            <person name="Huston A.L."/>
            <person name="Lewis M."/>
            <person name="Weaver B."/>
            <person name="Weidman J.F."/>
            <person name="Khouri H."/>
            <person name="Utterback T.R."/>
            <person name="Feldblyum T.V."/>
            <person name="Fraser C.M."/>
        </authorList>
    </citation>
    <scope>NUCLEOTIDE SEQUENCE [LARGE SCALE GENOMIC DNA]</scope>
    <source>
        <strain evidence="2">34H</strain>
    </source>
</reference>
<sequence>MLTSVDRSFSDGLVIVVLALPIVTPYSGGNEVLKTSLLRC</sequence>
<accession>Q480R2</accession>
<feature type="transmembrane region" description="Helical" evidence="1">
    <location>
        <begin position="12"/>
        <end position="29"/>
    </location>
</feature>
<keyword evidence="1" id="KW-0472">Membrane</keyword>
<keyword evidence="1" id="KW-1133">Transmembrane helix</keyword>
<dbReference type="Proteomes" id="UP000000547">
    <property type="component" value="Chromosome"/>
</dbReference>
<dbReference type="HOGENOM" id="CLU_3288005_0_0_6"/>
<proteinExistence type="predicted"/>
<gene>
    <name evidence="2" type="ordered locus">CPS_2745</name>
</gene>
<dbReference type="EMBL" id="CP000083">
    <property type="protein sequence ID" value="AAZ25841.1"/>
    <property type="molecule type" value="Genomic_DNA"/>
</dbReference>
<protein>
    <submittedName>
        <fullName evidence="2">Uncharacterized protein</fullName>
    </submittedName>
</protein>
<keyword evidence="1" id="KW-0812">Transmembrane</keyword>
<dbReference type="AlphaFoldDB" id="Q480R2"/>
<evidence type="ECO:0000256" key="1">
    <source>
        <dbReference type="SAM" id="Phobius"/>
    </source>
</evidence>
<evidence type="ECO:0000313" key="3">
    <source>
        <dbReference type="Proteomes" id="UP000000547"/>
    </source>
</evidence>